<evidence type="ECO:0000256" key="4">
    <source>
        <dbReference type="ARBA" id="ARBA00022801"/>
    </source>
</evidence>
<dbReference type="EC" id="3.2.1.52" evidence="3"/>
<dbReference type="Gene3D" id="3.20.20.300">
    <property type="entry name" value="Glycoside hydrolase, family 3, N-terminal domain"/>
    <property type="match status" value="1"/>
</dbReference>
<comment type="similarity">
    <text evidence="2">Belongs to the glycosyl hydrolase 3 family.</text>
</comment>
<feature type="transmembrane region" description="Helical" evidence="7">
    <location>
        <begin position="20"/>
        <end position="41"/>
    </location>
</feature>
<dbReference type="PANTHER" id="PTHR30480:SF13">
    <property type="entry name" value="BETA-HEXOSAMINIDASE"/>
    <property type="match status" value="1"/>
</dbReference>
<dbReference type="InterPro" id="IPR001764">
    <property type="entry name" value="Glyco_hydro_3_N"/>
</dbReference>
<evidence type="ECO:0000256" key="6">
    <source>
        <dbReference type="SAM" id="MobiDB-lite"/>
    </source>
</evidence>
<evidence type="ECO:0000256" key="2">
    <source>
        <dbReference type="ARBA" id="ARBA00005336"/>
    </source>
</evidence>
<organism evidence="9 10">
    <name type="scientific">Candidatus Eisenbergiella merdigallinarum</name>
    <dbReference type="NCBI Taxonomy" id="2838552"/>
    <lineage>
        <taxon>Bacteria</taxon>
        <taxon>Bacillati</taxon>
        <taxon>Bacillota</taxon>
        <taxon>Clostridia</taxon>
        <taxon>Lachnospirales</taxon>
        <taxon>Lachnospiraceae</taxon>
        <taxon>Eisenbergiella</taxon>
    </lineage>
</organism>
<dbReference type="AlphaFoldDB" id="A0A9D2MRD6"/>
<accession>A0A9D2MRD6</accession>
<evidence type="ECO:0000256" key="7">
    <source>
        <dbReference type="SAM" id="Phobius"/>
    </source>
</evidence>
<evidence type="ECO:0000313" key="10">
    <source>
        <dbReference type="Proteomes" id="UP000886883"/>
    </source>
</evidence>
<keyword evidence="7" id="KW-0472">Membrane</keyword>
<evidence type="ECO:0000256" key="1">
    <source>
        <dbReference type="ARBA" id="ARBA00001231"/>
    </source>
</evidence>
<dbReference type="GO" id="GO:0009254">
    <property type="term" value="P:peptidoglycan turnover"/>
    <property type="evidence" value="ECO:0007669"/>
    <property type="project" value="TreeGrafter"/>
</dbReference>
<dbReference type="Proteomes" id="UP000886883">
    <property type="component" value="Unassembled WGS sequence"/>
</dbReference>
<name>A0A9D2MRD6_9FIRM</name>
<comment type="caution">
    <text evidence="9">The sequence shown here is derived from an EMBL/GenBank/DDBJ whole genome shotgun (WGS) entry which is preliminary data.</text>
</comment>
<evidence type="ECO:0000256" key="5">
    <source>
        <dbReference type="ARBA" id="ARBA00023295"/>
    </source>
</evidence>
<sequence>MAGRDSNREYRRKRRMRSQIISYSVMAVVLVAVIAGCAVGIRAAAGSIRERKEAREASIQAASESARAEESAEAQSAVEELLGMESTEMETGTVYTPEDALNEMVEESVAGMTLEQKVAGLFFVTPEQLTGVGQAVQAGEGTQEALAAWPVGGLVYFKQNIQSEEQLTEMLANTVSYSTFPIFLGVDEEGGSVARVADALGLENVGPMAEIGSAGDAQAAYAANQTIGSYLASYGFNVDFAPVADVLTNADNTVIGDRAFSEDPQTAADMVASAVEGLQSTGVSACLKHFPGHGDTAGDSHTGAAETERTKEEMDGAEFLPFRSGIEAGADMVMVGHISAPALTGGEKIPASLSEEIITGILRQELGYDGIIITDAMNMAAVTDYYEADVAAIMALKAGADMILMPEDFQQAYEGVLEAVQDGTISQERVDDSLKRIYRVKLKDKIS</sequence>
<dbReference type="GO" id="GO:0004563">
    <property type="term" value="F:beta-N-acetylhexosaminidase activity"/>
    <property type="evidence" value="ECO:0007669"/>
    <property type="project" value="UniProtKB-EC"/>
</dbReference>
<dbReference type="GO" id="GO:0005975">
    <property type="term" value="P:carbohydrate metabolic process"/>
    <property type="evidence" value="ECO:0007669"/>
    <property type="project" value="InterPro"/>
</dbReference>
<dbReference type="EMBL" id="DWXE01000023">
    <property type="protein sequence ID" value="HJB91169.1"/>
    <property type="molecule type" value="Genomic_DNA"/>
</dbReference>
<dbReference type="SUPFAM" id="SSF51445">
    <property type="entry name" value="(Trans)glycosidases"/>
    <property type="match status" value="1"/>
</dbReference>
<protein>
    <recommendedName>
        <fullName evidence="3">beta-N-acetylhexosaminidase</fullName>
        <ecNumber evidence="3">3.2.1.52</ecNumber>
    </recommendedName>
</protein>
<evidence type="ECO:0000259" key="8">
    <source>
        <dbReference type="Pfam" id="PF00933"/>
    </source>
</evidence>
<dbReference type="Pfam" id="PF00933">
    <property type="entry name" value="Glyco_hydro_3"/>
    <property type="match status" value="1"/>
</dbReference>
<comment type="catalytic activity">
    <reaction evidence="1">
        <text>Hydrolysis of terminal non-reducing N-acetyl-D-hexosamine residues in N-acetyl-beta-D-hexosaminides.</text>
        <dbReference type="EC" id="3.2.1.52"/>
    </reaction>
</comment>
<keyword evidence="7" id="KW-0812">Transmembrane</keyword>
<keyword evidence="7" id="KW-1133">Transmembrane helix</keyword>
<reference evidence="9" key="2">
    <citation type="submission" date="2021-04" db="EMBL/GenBank/DDBJ databases">
        <authorList>
            <person name="Gilroy R."/>
        </authorList>
    </citation>
    <scope>NUCLEOTIDE SEQUENCE</scope>
    <source>
        <strain evidence="9">USAMLcec3-2134</strain>
    </source>
</reference>
<dbReference type="InterPro" id="IPR050226">
    <property type="entry name" value="NagZ_Beta-hexosaminidase"/>
</dbReference>
<keyword evidence="4 9" id="KW-0378">Hydrolase</keyword>
<keyword evidence="5" id="KW-0326">Glycosidase</keyword>
<gene>
    <name evidence="9" type="ORF">H9763_06830</name>
</gene>
<feature type="domain" description="Glycoside hydrolase family 3 N-terminal" evidence="8">
    <location>
        <begin position="115"/>
        <end position="440"/>
    </location>
</feature>
<feature type="region of interest" description="Disordered" evidence="6">
    <location>
        <begin position="292"/>
        <end position="313"/>
    </location>
</feature>
<proteinExistence type="inferred from homology"/>
<reference evidence="9" key="1">
    <citation type="journal article" date="2021" name="PeerJ">
        <title>Extensive microbial diversity within the chicken gut microbiome revealed by metagenomics and culture.</title>
        <authorList>
            <person name="Gilroy R."/>
            <person name="Ravi A."/>
            <person name="Getino M."/>
            <person name="Pursley I."/>
            <person name="Horton D.L."/>
            <person name="Alikhan N.F."/>
            <person name="Baker D."/>
            <person name="Gharbi K."/>
            <person name="Hall N."/>
            <person name="Watson M."/>
            <person name="Adriaenssens E.M."/>
            <person name="Foster-Nyarko E."/>
            <person name="Jarju S."/>
            <person name="Secka A."/>
            <person name="Antonio M."/>
            <person name="Oren A."/>
            <person name="Chaudhuri R.R."/>
            <person name="La Ragione R."/>
            <person name="Hildebrand F."/>
            <person name="Pallen M.J."/>
        </authorList>
    </citation>
    <scope>NUCLEOTIDE SEQUENCE</scope>
    <source>
        <strain evidence="9">USAMLcec3-2134</strain>
    </source>
</reference>
<dbReference type="InterPro" id="IPR036962">
    <property type="entry name" value="Glyco_hydro_3_N_sf"/>
</dbReference>
<dbReference type="InterPro" id="IPR017853">
    <property type="entry name" value="GH"/>
</dbReference>
<evidence type="ECO:0000256" key="3">
    <source>
        <dbReference type="ARBA" id="ARBA00012663"/>
    </source>
</evidence>
<evidence type="ECO:0000313" key="9">
    <source>
        <dbReference type="EMBL" id="HJB91169.1"/>
    </source>
</evidence>
<dbReference type="PROSITE" id="PS00775">
    <property type="entry name" value="GLYCOSYL_HYDROL_F3"/>
    <property type="match status" value="1"/>
</dbReference>
<dbReference type="InterPro" id="IPR019800">
    <property type="entry name" value="Glyco_hydro_3_AS"/>
</dbReference>
<dbReference type="PANTHER" id="PTHR30480">
    <property type="entry name" value="BETA-HEXOSAMINIDASE-RELATED"/>
    <property type="match status" value="1"/>
</dbReference>